<dbReference type="InterPro" id="IPR007266">
    <property type="entry name" value="Ero1"/>
</dbReference>
<dbReference type="GO" id="GO:0034975">
    <property type="term" value="P:protein folding in endoplasmic reticulum"/>
    <property type="evidence" value="ECO:0007669"/>
    <property type="project" value="InterPro"/>
</dbReference>
<dbReference type="PIRSF" id="PIRSF017205">
    <property type="entry name" value="ERO1"/>
    <property type="match status" value="1"/>
</dbReference>
<evidence type="ECO:0000256" key="3">
    <source>
        <dbReference type="ARBA" id="ARBA00008277"/>
    </source>
</evidence>
<dbReference type="GO" id="GO:0071949">
    <property type="term" value="F:FAD binding"/>
    <property type="evidence" value="ECO:0007669"/>
    <property type="project" value="InterPro"/>
</dbReference>
<keyword evidence="13 18" id="KW-1015">Disulfide bond</keyword>
<keyword evidence="7" id="KW-0732">Signal</keyword>
<comment type="subunit">
    <text evidence="4">May function both as a monomer and a homodimer.</text>
</comment>
<evidence type="ECO:0000256" key="1">
    <source>
        <dbReference type="ARBA" id="ARBA00001974"/>
    </source>
</evidence>
<dbReference type="Pfam" id="PF04137">
    <property type="entry name" value="ERO1"/>
    <property type="match status" value="1"/>
</dbReference>
<comment type="subcellular location">
    <subcellularLocation>
        <location evidence="2">Endoplasmic reticulum membrane</location>
        <topology evidence="2">Peripheral membrane protein</topology>
        <orientation evidence="2">Lumenal side</orientation>
    </subcellularLocation>
</comment>
<evidence type="ECO:0000256" key="5">
    <source>
        <dbReference type="ARBA" id="ARBA00022448"/>
    </source>
</evidence>
<dbReference type="PANTHER" id="PTHR12613">
    <property type="entry name" value="ERO1-RELATED"/>
    <property type="match status" value="1"/>
</dbReference>
<protein>
    <submittedName>
        <fullName evidence="19">Uncharacterized protein</fullName>
    </submittedName>
</protein>
<dbReference type="SUPFAM" id="SSF110019">
    <property type="entry name" value="ERO1-like"/>
    <property type="match status" value="1"/>
</dbReference>
<dbReference type="STRING" id="126957.T1JKR4"/>
<comment type="similarity">
    <text evidence="3">Belongs to the EROs family.</text>
</comment>
<evidence type="ECO:0000256" key="6">
    <source>
        <dbReference type="ARBA" id="ARBA00022630"/>
    </source>
</evidence>
<dbReference type="GO" id="GO:0015035">
    <property type="term" value="F:protein-disulfide reductase activity"/>
    <property type="evidence" value="ECO:0007669"/>
    <property type="project" value="InterPro"/>
</dbReference>
<sequence>MAANEVYIAIRHLQGQIDDCTCNVDTVDHYNNNKIYPRLYFRVNLLRPCPFWPDDSKCASEDCSIKPCEEEMVPPGLKPNHHVKYNELTTNGATCAEDRLGYLNTSIRDGYIEEFEKWRIHDDKQDNFCEFDDEKSAGMQYVDLLLNPESYTGYKGPSAHQMQLGNNLEGLCLEKRVFFRAISGIHASINIHLSANYFTRDAFGSGSWGPNINEFTRRFSPETTKGEGPNWLKNLYFVYLLELRALAKATPYLKKELYFTGYEEKDQQVRQAMNDILVTANGFPNHFNESTMFAGKRREAKKLKEEFKLHFRNISRIMDCVGCDKCKLWGKLQVQGLGTAFKILFSGDNRGFSLNQMRKDKFQLQRTEIVALINGLGRLSSSIQILEKFRNTLALSNAWSV</sequence>
<evidence type="ECO:0000256" key="17">
    <source>
        <dbReference type="PIRSR" id="PIRSR017205-2"/>
    </source>
</evidence>
<evidence type="ECO:0000256" key="18">
    <source>
        <dbReference type="PIRSR" id="PIRSR017205-3"/>
    </source>
</evidence>
<evidence type="ECO:0000256" key="9">
    <source>
        <dbReference type="ARBA" id="ARBA00022827"/>
    </source>
</evidence>
<evidence type="ECO:0000256" key="15">
    <source>
        <dbReference type="ARBA" id="ARBA00023284"/>
    </source>
</evidence>
<evidence type="ECO:0000256" key="10">
    <source>
        <dbReference type="ARBA" id="ARBA00022982"/>
    </source>
</evidence>
<evidence type="ECO:0000313" key="19">
    <source>
        <dbReference type="EnsemblMetazoa" id="SMAR014444-PA"/>
    </source>
</evidence>
<feature type="binding site" evidence="17">
    <location>
        <position position="186"/>
    </location>
    <ligand>
        <name>FAD</name>
        <dbReference type="ChEBI" id="CHEBI:57692"/>
    </ligand>
</feature>
<keyword evidence="11" id="KW-0560">Oxidoreductase</keyword>
<reference evidence="19" key="2">
    <citation type="submission" date="2015-02" db="UniProtKB">
        <authorList>
            <consortium name="EnsemblMetazoa"/>
        </authorList>
    </citation>
    <scope>IDENTIFICATION</scope>
</reference>
<dbReference type="OMA" id="NENCFTR"/>
<proteinExistence type="inferred from homology"/>
<reference evidence="20" key="1">
    <citation type="submission" date="2011-05" db="EMBL/GenBank/DDBJ databases">
        <authorList>
            <person name="Richards S.R."/>
            <person name="Qu J."/>
            <person name="Jiang H."/>
            <person name="Jhangiani S.N."/>
            <person name="Agravi P."/>
            <person name="Goodspeed R."/>
            <person name="Gross S."/>
            <person name="Mandapat C."/>
            <person name="Jackson L."/>
            <person name="Mathew T."/>
            <person name="Pu L."/>
            <person name="Thornton R."/>
            <person name="Saada N."/>
            <person name="Wilczek-Boney K.B."/>
            <person name="Lee S."/>
            <person name="Kovar C."/>
            <person name="Wu Y."/>
            <person name="Scherer S.E."/>
            <person name="Worley K.C."/>
            <person name="Muzny D.M."/>
            <person name="Gibbs R."/>
        </authorList>
    </citation>
    <scope>NUCLEOTIDE SEQUENCE</scope>
    <source>
        <strain evidence="20">Brora</strain>
    </source>
</reference>
<keyword evidence="10" id="KW-0249">Electron transport</keyword>
<dbReference type="HOGENOM" id="CLU_023061_2_2_1"/>
<dbReference type="Proteomes" id="UP000014500">
    <property type="component" value="Unassembled WGS sequence"/>
</dbReference>
<dbReference type="InterPro" id="IPR037192">
    <property type="entry name" value="ERO1-like_sf"/>
</dbReference>
<feature type="active site" evidence="16">
    <location>
        <position position="326"/>
    </location>
</feature>
<dbReference type="PhylomeDB" id="T1JKR4"/>
<name>T1JKR4_STRMM</name>
<evidence type="ECO:0000256" key="14">
    <source>
        <dbReference type="ARBA" id="ARBA00023180"/>
    </source>
</evidence>
<keyword evidence="6" id="KW-0285">Flavoprotein</keyword>
<organism evidence="19 20">
    <name type="scientific">Strigamia maritima</name>
    <name type="common">European centipede</name>
    <name type="synonym">Geophilus maritimus</name>
    <dbReference type="NCBI Taxonomy" id="126957"/>
    <lineage>
        <taxon>Eukaryota</taxon>
        <taxon>Metazoa</taxon>
        <taxon>Ecdysozoa</taxon>
        <taxon>Arthropoda</taxon>
        <taxon>Myriapoda</taxon>
        <taxon>Chilopoda</taxon>
        <taxon>Pleurostigmophora</taxon>
        <taxon>Geophilomorpha</taxon>
        <taxon>Linotaeniidae</taxon>
        <taxon>Strigamia</taxon>
    </lineage>
</organism>
<dbReference type="eggNOG" id="KOG2608">
    <property type="taxonomic scope" value="Eukaryota"/>
</dbReference>
<feature type="disulfide bond" description="Redox-active" evidence="18">
    <location>
        <begin position="323"/>
        <end position="326"/>
    </location>
</feature>
<feature type="binding site" evidence="17">
    <location>
        <position position="152"/>
    </location>
    <ligand>
        <name>FAD</name>
        <dbReference type="ChEBI" id="CHEBI:57692"/>
    </ligand>
</feature>
<evidence type="ECO:0000256" key="13">
    <source>
        <dbReference type="ARBA" id="ARBA00023157"/>
    </source>
</evidence>
<keyword evidence="12" id="KW-0472">Membrane</keyword>
<dbReference type="PANTHER" id="PTHR12613:SF0">
    <property type="entry name" value="ERO1-LIKE PROTEIN"/>
    <property type="match status" value="1"/>
</dbReference>
<evidence type="ECO:0000256" key="11">
    <source>
        <dbReference type="ARBA" id="ARBA00023002"/>
    </source>
</evidence>
<dbReference type="EMBL" id="AFFK01020684">
    <property type="status" value="NOT_ANNOTATED_CDS"/>
    <property type="molecule type" value="Genomic_DNA"/>
</dbReference>
<feature type="active site" description="Nucleophile" evidence="16">
    <location>
        <position position="323"/>
    </location>
</feature>
<dbReference type="GO" id="GO:0005789">
    <property type="term" value="C:endoplasmic reticulum membrane"/>
    <property type="evidence" value="ECO:0007669"/>
    <property type="project" value="UniProtKB-SubCell"/>
</dbReference>
<keyword evidence="15" id="KW-0676">Redox-active center</keyword>
<evidence type="ECO:0000256" key="8">
    <source>
        <dbReference type="ARBA" id="ARBA00022824"/>
    </source>
</evidence>
<keyword evidence="14" id="KW-0325">Glycoprotein</keyword>
<dbReference type="EnsemblMetazoa" id="SMAR014444-RA">
    <property type="protein sequence ID" value="SMAR014444-PA"/>
    <property type="gene ID" value="SMAR014444"/>
</dbReference>
<keyword evidence="5" id="KW-0813">Transport</keyword>
<dbReference type="GO" id="GO:0016972">
    <property type="term" value="F:thiol oxidase activity"/>
    <property type="evidence" value="ECO:0007669"/>
    <property type="project" value="InterPro"/>
</dbReference>
<dbReference type="AlphaFoldDB" id="T1JKR4"/>
<evidence type="ECO:0000256" key="16">
    <source>
        <dbReference type="PIRSR" id="PIRSR017205-1"/>
    </source>
</evidence>
<feature type="binding site" evidence="17">
    <location>
        <position position="218"/>
    </location>
    <ligand>
        <name>FAD</name>
        <dbReference type="ChEBI" id="CHEBI:57692"/>
    </ligand>
</feature>
<evidence type="ECO:0000256" key="4">
    <source>
        <dbReference type="ARBA" id="ARBA00011802"/>
    </source>
</evidence>
<feature type="binding site" evidence="17">
    <location>
        <position position="183"/>
    </location>
    <ligand>
        <name>FAD</name>
        <dbReference type="ChEBI" id="CHEBI:57692"/>
    </ligand>
</feature>
<keyword evidence="9 17" id="KW-0274">FAD</keyword>
<keyword evidence="8" id="KW-0256">Endoplasmic reticulum</keyword>
<accession>T1JKR4</accession>
<keyword evidence="20" id="KW-1185">Reference proteome</keyword>
<evidence type="ECO:0000256" key="2">
    <source>
        <dbReference type="ARBA" id="ARBA00004367"/>
    </source>
</evidence>
<evidence type="ECO:0000256" key="12">
    <source>
        <dbReference type="ARBA" id="ARBA00023136"/>
    </source>
</evidence>
<evidence type="ECO:0000256" key="7">
    <source>
        <dbReference type="ARBA" id="ARBA00022729"/>
    </source>
</evidence>
<feature type="disulfide bond" description="Redox-active" evidence="18">
    <location>
        <begin position="58"/>
        <end position="63"/>
    </location>
</feature>
<evidence type="ECO:0000313" key="20">
    <source>
        <dbReference type="Proteomes" id="UP000014500"/>
    </source>
</evidence>
<comment type="cofactor">
    <cofactor evidence="1 17">
        <name>FAD</name>
        <dbReference type="ChEBI" id="CHEBI:57692"/>
    </cofactor>
</comment>